<evidence type="ECO:0000256" key="3">
    <source>
        <dbReference type="ARBA" id="ARBA00022448"/>
    </source>
</evidence>
<dbReference type="PANTHER" id="PTHR41394">
    <property type="entry name" value="MAGNESIUM TRANSPORTER MGTE"/>
    <property type="match status" value="1"/>
</dbReference>
<evidence type="ECO:0000256" key="4">
    <source>
        <dbReference type="ARBA" id="ARBA00022692"/>
    </source>
</evidence>
<dbReference type="InterPro" id="IPR036739">
    <property type="entry name" value="SLC41_membr_dom_sf"/>
</dbReference>
<dbReference type="InterPro" id="IPR006667">
    <property type="entry name" value="SLC41_membr_dom"/>
</dbReference>
<dbReference type="PANTHER" id="PTHR41394:SF5">
    <property type="entry name" value="SLC41A_MGTE INTEGRAL MEMBRANE DOMAIN-CONTAINING PROTEIN"/>
    <property type="match status" value="1"/>
</dbReference>
<dbReference type="EMBL" id="PFAP01000047">
    <property type="protein sequence ID" value="PIR93630.1"/>
    <property type="molecule type" value="Genomic_DNA"/>
</dbReference>
<evidence type="ECO:0000313" key="11">
    <source>
        <dbReference type="Proteomes" id="UP000229901"/>
    </source>
</evidence>
<feature type="domain" description="SLC41A/MgtE integral membrane" evidence="9">
    <location>
        <begin position="60"/>
        <end position="177"/>
    </location>
</feature>
<evidence type="ECO:0000256" key="1">
    <source>
        <dbReference type="ARBA" id="ARBA00004141"/>
    </source>
</evidence>
<keyword evidence="3" id="KW-0813">Transport</keyword>
<evidence type="ECO:0000256" key="8">
    <source>
        <dbReference type="SAM" id="Phobius"/>
    </source>
</evidence>
<organism evidence="10 11">
    <name type="scientific">Candidatus Falkowbacteria bacterium CG10_big_fil_rev_8_21_14_0_10_39_11</name>
    <dbReference type="NCBI Taxonomy" id="1974565"/>
    <lineage>
        <taxon>Bacteria</taxon>
        <taxon>Candidatus Falkowiibacteriota</taxon>
    </lineage>
</organism>
<dbReference type="Pfam" id="PF01769">
    <property type="entry name" value="MgtE"/>
    <property type="match status" value="1"/>
</dbReference>
<dbReference type="Gene3D" id="1.10.357.20">
    <property type="entry name" value="SLC41 divalent cation transporters, integral membrane domain"/>
    <property type="match status" value="1"/>
</dbReference>
<comment type="caution">
    <text evidence="10">The sequence shown here is derived from an EMBL/GenBank/DDBJ whole genome shotgun (WGS) entry which is preliminary data.</text>
</comment>
<feature type="transmembrane region" description="Helical" evidence="8">
    <location>
        <begin position="53"/>
        <end position="77"/>
    </location>
</feature>
<feature type="transmembrane region" description="Helical" evidence="8">
    <location>
        <begin position="21"/>
        <end position="41"/>
    </location>
</feature>
<comment type="similarity">
    <text evidence="2">Belongs to the SLC41A transporter family.</text>
</comment>
<feature type="transmembrane region" description="Helical" evidence="8">
    <location>
        <begin position="124"/>
        <end position="145"/>
    </location>
</feature>
<comment type="subcellular location">
    <subcellularLocation>
        <location evidence="1">Membrane</location>
        <topology evidence="1">Multi-pass membrane protein</topology>
    </subcellularLocation>
</comment>
<evidence type="ECO:0000256" key="7">
    <source>
        <dbReference type="ARBA" id="ARBA00023136"/>
    </source>
</evidence>
<feature type="transmembrane region" description="Helical" evidence="8">
    <location>
        <begin position="98"/>
        <end position="118"/>
    </location>
</feature>
<reference evidence="11" key="1">
    <citation type="submission" date="2017-09" db="EMBL/GenBank/DDBJ databases">
        <title>Depth-based differentiation of microbial function through sediment-hosted aquifers and enrichment of novel symbionts in the deep terrestrial subsurface.</title>
        <authorList>
            <person name="Probst A.J."/>
            <person name="Ladd B."/>
            <person name="Jarett J.K."/>
            <person name="Geller-Mcgrath D.E."/>
            <person name="Sieber C.M.K."/>
            <person name="Emerson J.B."/>
            <person name="Anantharaman K."/>
            <person name="Thomas B.C."/>
            <person name="Malmstrom R."/>
            <person name="Stieglmeier M."/>
            <person name="Klingl A."/>
            <person name="Woyke T."/>
            <person name="Ryan C.M."/>
            <person name="Banfield J.F."/>
        </authorList>
    </citation>
    <scope>NUCLEOTIDE SEQUENCE [LARGE SCALE GENOMIC DNA]</scope>
</reference>
<proteinExistence type="inferred from homology"/>
<evidence type="ECO:0000259" key="9">
    <source>
        <dbReference type="Pfam" id="PF01769"/>
    </source>
</evidence>
<keyword evidence="4 8" id="KW-0812">Transmembrane</keyword>
<accession>A0A2H0V5K8</accession>
<name>A0A2H0V5K8_9BACT</name>
<dbReference type="GO" id="GO:0016020">
    <property type="term" value="C:membrane"/>
    <property type="evidence" value="ECO:0007669"/>
    <property type="project" value="UniProtKB-SubCell"/>
</dbReference>
<keyword evidence="7 8" id="KW-0472">Membrane</keyword>
<keyword evidence="5" id="KW-0460">Magnesium</keyword>
<dbReference type="SUPFAM" id="SSF161093">
    <property type="entry name" value="MgtE membrane domain-like"/>
    <property type="match status" value="1"/>
</dbReference>
<dbReference type="Proteomes" id="UP000229901">
    <property type="component" value="Unassembled WGS sequence"/>
</dbReference>
<evidence type="ECO:0000256" key="2">
    <source>
        <dbReference type="ARBA" id="ARBA00009749"/>
    </source>
</evidence>
<gene>
    <name evidence="10" type="ORF">COT97_05700</name>
</gene>
<protein>
    <recommendedName>
        <fullName evidence="9">SLC41A/MgtE integral membrane domain-containing protein</fullName>
    </recommendedName>
</protein>
<evidence type="ECO:0000256" key="5">
    <source>
        <dbReference type="ARBA" id="ARBA00022842"/>
    </source>
</evidence>
<dbReference type="GO" id="GO:0008324">
    <property type="term" value="F:monoatomic cation transmembrane transporter activity"/>
    <property type="evidence" value="ECO:0007669"/>
    <property type="project" value="InterPro"/>
</dbReference>
<evidence type="ECO:0000313" key="10">
    <source>
        <dbReference type="EMBL" id="PIR93630.1"/>
    </source>
</evidence>
<sequence length="185" mass="20225">MLFKKKMEYADDDSTSTGRLFRLRAPSLVIGLILGIGISFVTSNFEEVLTQNIQVAFFLPFIVYIADAIGTQTQNIYSRDLQSGKTNFKKYLKKELSLGLLFGIIFALFSALVIHLWLHDTPLTLSVSISAFITLATAPTVALLVTQSIQSIHKDPAVGSGPITTIIQDTLSIIIYGLVASSIIL</sequence>
<keyword evidence="6 8" id="KW-1133">Transmembrane helix</keyword>
<evidence type="ECO:0000256" key="6">
    <source>
        <dbReference type="ARBA" id="ARBA00022989"/>
    </source>
</evidence>
<dbReference type="AlphaFoldDB" id="A0A2H0V5K8"/>